<dbReference type="RefSeq" id="WP_218096393.1">
    <property type="nucleotide sequence ID" value="NZ_CAJVAS010000110.1"/>
</dbReference>
<dbReference type="Proteomes" id="UP000693672">
    <property type="component" value="Unassembled WGS sequence"/>
</dbReference>
<accession>A0A916NZ10</accession>
<comment type="caution">
    <text evidence="1">The sequence shown here is derived from an EMBL/GenBank/DDBJ whole genome shotgun (WGS) entry which is preliminary data.</text>
</comment>
<proteinExistence type="predicted"/>
<sequence length="98" mass="11744">MTNNLFWLQQWFYEQCDGDWEHMQQIKIDTLDNPGWSIRIDLLETSLENENFNSIRIERTDTDWLICRVEDHTFMGSGGVFNLNEIIEIFKNWAVSIN</sequence>
<gene>
    <name evidence="1" type="ORF">PAESOLCIP111_06752</name>
</gene>
<dbReference type="Pfam" id="PF15580">
    <property type="entry name" value="Imm53"/>
    <property type="match status" value="1"/>
</dbReference>
<evidence type="ECO:0008006" key="3">
    <source>
        <dbReference type="Google" id="ProtNLM"/>
    </source>
</evidence>
<keyword evidence="2" id="KW-1185">Reference proteome</keyword>
<evidence type="ECO:0000313" key="2">
    <source>
        <dbReference type="Proteomes" id="UP000693672"/>
    </source>
</evidence>
<organism evidence="1 2">
    <name type="scientific">Paenibacillus solanacearum</name>
    <dbReference type="NCBI Taxonomy" id="2048548"/>
    <lineage>
        <taxon>Bacteria</taxon>
        <taxon>Bacillati</taxon>
        <taxon>Bacillota</taxon>
        <taxon>Bacilli</taxon>
        <taxon>Bacillales</taxon>
        <taxon>Paenibacillaceae</taxon>
        <taxon>Paenibacillus</taxon>
    </lineage>
</organism>
<dbReference type="AlphaFoldDB" id="A0A916NZ10"/>
<dbReference type="InterPro" id="IPR028228">
    <property type="entry name" value="Imm53"/>
</dbReference>
<name>A0A916NZ10_9BACL</name>
<evidence type="ECO:0000313" key="1">
    <source>
        <dbReference type="EMBL" id="CAG7653445.1"/>
    </source>
</evidence>
<protein>
    <recommendedName>
        <fullName evidence="3">Rhodanese-related sulfurtransferase</fullName>
    </recommendedName>
</protein>
<reference evidence="1" key="1">
    <citation type="submission" date="2021-06" db="EMBL/GenBank/DDBJ databases">
        <authorList>
            <person name="Criscuolo A."/>
        </authorList>
    </citation>
    <scope>NUCLEOTIDE SEQUENCE</scope>
    <source>
        <strain evidence="1">CIP111600</strain>
    </source>
</reference>
<dbReference type="EMBL" id="CAJVAS010000110">
    <property type="protein sequence ID" value="CAG7653445.1"/>
    <property type="molecule type" value="Genomic_DNA"/>
</dbReference>